<evidence type="ECO:0000256" key="8">
    <source>
        <dbReference type="SAM" id="MobiDB-lite"/>
    </source>
</evidence>
<sequence>MTAHPDISVVIPARDEIIALGPLVEEIAQALAGRAFEAIVVDDGSTDGTPHALAALQARHPWLLALRNDRPCGQSASIRRGVRAARGALIVTLDGDGQNPPDQIPALLAPFTKPGSAALGLVQGERIGRKDTALKRLASRAANAIRRALLRDGVRDSGCGLKAFRREAYLDLPWFDHIHRFMPAMMLREGWRVATVPVTHRERCGGTSKYGVVSRALIGVPDLLGAAWLIRRGGPSHHQVSDAEQKRAPSARGADRGPRGKPLCP</sequence>
<dbReference type="PANTHER" id="PTHR48090">
    <property type="entry name" value="UNDECAPRENYL-PHOSPHATE 4-DEOXY-4-FORMAMIDO-L-ARABINOSE TRANSFERASE-RELATED"/>
    <property type="match status" value="1"/>
</dbReference>
<organism evidence="10 11">
    <name type="scientific">Paracoccus niistensis</name>
    <dbReference type="NCBI Taxonomy" id="632935"/>
    <lineage>
        <taxon>Bacteria</taxon>
        <taxon>Pseudomonadati</taxon>
        <taxon>Pseudomonadota</taxon>
        <taxon>Alphaproteobacteria</taxon>
        <taxon>Rhodobacterales</taxon>
        <taxon>Paracoccaceae</taxon>
        <taxon>Paracoccus</taxon>
    </lineage>
</organism>
<evidence type="ECO:0000256" key="3">
    <source>
        <dbReference type="ARBA" id="ARBA00022679"/>
    </source>
</evidence>
<keyword evidence="6" id="KW-1133">Transmembrane helix</keyword>
<name>A0ABV6I8N7_9RHOB</name>
<dbReference type="InterPro" id="IPR050256">
    <property type="entry name" value="Glycosyltransferase_2"/>
</dbReference>
<proteinExistence type="predicted"/>
<evidence type="ECO:0000256" key="4">
    <source>
        <dbReference type="ARBA" id="ARBA00022692"/>
    </source>
</evidence>
<dbReference type="CDD" id="cd04179">
    <property type="entry name" value="DPM_DPG-synthase_like"/>
    <property type="match status" value="1"/>
</dbReference>
<keyword evidence="3" id="KW-0808">Transferase</keyword>
<keyword evidence="4" id="KW-0812">Transmembrane</keyword>
<comment type="caution">
    <text evidence="10">The sequence shown here is derived from an EMBL/GenBank/DDBJ whole genome shotgun (WGS) entry which is preliminary data.</text>
</comment>
<gene>
    <name evidence="10" type="ORF">ACFFII_17595</name>
</gene>
<accession>A0ABV6I8N7</accession>
<evidence type="ECO:0000259" key="9">
    <source>
        <dbReference type="Pfam" id="PF00535"/>
    </source>
</evidence>
<evidence type="ECO:0000313" key="11">
    <source>
        <dbReference type="Proteomes" id="UP001589799"/>
    </source>
</evidence>
<dbReference type="SUPFAM" id="SSF53448">
    <property type="entry name" value="Nucleotide-diphospho-sugar transferases"/>
    <property type="match status" value="1"/>
</dbReference>
<evidence type="ECO:0000256" key="5">
    <source>
        <dbReference type="ARBA" id="ARBA00022985"/>
    </source>
</evidence>
<dbReference type="Proteomes" id="UP001589799">
    <property type="component" value="Unassembled WGS sequence"/>
</dbReference>
<keyword evidence="5" id="KW-0448">Lipopolysaccharide biosynthesis</keyword>
<keyword evidence="7" id="KW-0472">Membrane</keyword>
<evidence type="ECO:0000256" key="6">
    <source>
        <dbReference type="ARBA" id="ARBA00022989"/>
    </source>
</evidence>
<reference evidence="10 11" key="1">
    <citation type="submission" date="2024-09" db="EMBL/GenBank/DDBJ databases">
        <authorList>
            <person name="Sun Q."/>
            <person name="Mori K."/>
        </authorList>
    </citation>
    <scope>NUCLEOTIDE SEQUENCE [LARGE SCALE GENOMIC DNA]</scope>
    <source>
        <strain evidence="10 11">KCTC 22789</strain>
    </source>
</reference>
<dbReference type="Gene3D" id="3.90.550.10">
    <property type="entry name" value="Spore Coat Polysaccharide Biosynthesis Protein SpsA, Chain A"/>
    <property type="match status" value="1"/>
</dbReference>
<dbReference type="InterPro" id="IPR029044">
    <property type="entry name" value="Nucleotide-diphossugar_trans"/>
</dbReference>
<dbReference type="EMBL" id="JBHLWE010000079">
    <property type="protein sequence ID" value="MFC0342552.1"/>
    <property type="molecule type" value="Genomic_DNA"/>
</dbReference>
<evidence type="ECO:0000256" key="2">
    <source>
        <dbReference type="ARBA" id="ARBA00022676"/>
    </source>
</evidence>
<evidence type="ECO:0000256" key="7">
    <source>
        <dbReference type="ARBA" id="ARBA00023136"/>
    </source>
</evidence>
<evidence type="ECO:0000313" key="10">
    <source>
        <dbReference type="EMBL" id="MFC0342552.1"/>
    </source>
</evidence>
<dbReference type="Pfam" id="PF00535">
    <property type="entry name" value="Glycos_transf_2"/>
    <property type="match status" value="1"/>
</dbReference>
<dbReference type="PANTHER" id="PTHR48090:SF3">
    <property type="entry name" value="UNDECAPRENYL-PHOSPHATE 4-DEOXY-4-FORMAMIDO-L-ARABINOSE TRANSFERASE"/>
    <property type="match status" value="1"/>
</dbReference>
<keyword evidence="2" id="KW-0328">Glycosyltransferase</keyword>
<dbReference type="InterPro" id="IPR001173">
    <property type="entry name" value="Glyco_trans_2-like"/>
</dbReference>
<evidence type="ECO:0000256" key="1">
    <source>
        <dbReference type="ARBA" id="ARBA00022475"/>
    </source>
</evidence>
<protein>
    <submittedName>
        <fullName evidence="10">Glycosyltransferase family 2 protein</fullName>
    </submittedName>
</protein>
<feature type="region of interest" description="Disordered" evidence="8">
    <location>
        <begin position="235"/>
        <end position="265"/>
    </location>
</feature>
<keyword evidence="11" id="KW-1185">Reference proteome</keyword>
<keyword evidence="1" id="KW-1003">Cell membrane</keyword>
<dbReference type="RefSeq" id="WP_377700168.1">
    <property type="nucleotide sequence ID" value="NZ_JBHLWE010000079.1"/>
</dbReference>
<feature type="domain" description="Glycosyltransferase 2-like" evidence="9">
    <location>
        <begin position="8"/>
        <end position="169"/>
    </location>
</feature>
<feature type="compositionally biased region" description="Basic and acidic residues" evidence="8">
    <location>
        <begin position="239"/>
        <end position="258"/>
    </location>
</feature>